<dbReference type="InterPro" id="IPR008538">
    <property type="entry name" value="Uma2"/>
</dbReference>
<organism evidence="2 3">
    <name type="scientific">Neolewinella lacunae</name>
    <dbReference type="NCBI Taxonomy" id="1517758"/>
    <lineage>
        <taxon>Bacteria</taxon>
        <taxon>Pseudomonadati</taxon>
        <taxon>Bacteroidota</taxon>
        <taxon>Saprospiria</taxon>
        <taxon>Saprospirales</taxon>
        <taxon>Lewinellaceae</taxon>
        <taxon>Neolewinella</taxon>
    </lineage>
</organism>
<keyword evidence="2" id="KW-0378">Hydrolase</keyword>
<sequence>MALETKASDTPFTYRVTKDGKMRLMIELPTDDPFVVEYARPLTQKEFSELCALNRELVLEREEDGKVSFTSPVGFNSGNIEITIGAYLKIWSVEEGLGDVASSSTGFILPNGSTRSPDAAWISTERLSEVPVEELEGFPRLVPDFVVEVRSKSDNLEKLHTKMREQWMAAGVRLGWLLDPETETVYVYRENGSIEVVESFSGSLSGEGVLPGFSFDLTKLRR</sequence>
<dbReference type="RefSeq" id="WP_187468569.1">
    <property type="nucleotide sequence ID" value="NZ_JACSIT010000153.1"/>
</dbReference>
<keyword evidence="2" id="KW-0255">Endonuclease</keyword>
<dbReference type="SUPFAM" id="SSF52980">
    <property type="entry name" value="Restriction endonuclease-like"/>
    <property type="match status" value="1"/>
</dbReference>
<dbReference type="Pfam" id="PF05685">
    <property type="entry name" value="Uma2"/>
    <property type="match status" value="1"/>
</dbReference>
<dbReference type="PANTHER" id="PTHR34107">
    <property type="entry name" value="SLL0198 PROTEIN-RELATED"/>
    <property type="match status" value="1"/>
</dbReference>
<dbReference type="Proteomes" id="UP000650081">
    <property type="component" value="Unassembled WGS sequence"/>
</dbReference>
<dbReference type="InterPro" id="IPR011335">
    <property type="entry name" value="Restrct_endonuc-II-like"/>
</dbReference>
<dbReference type="GO" id="GO:0004519">
    <property type="term" value="F:endonuclease activity"/>
    <property type="evidence" value="ECO:0007669"/>
    <property type="project" value="UniProtKB-KW"/>
</dbReference>
<dbReference type="EMBL" id="JACSIT010000153">
    <property type="protein sequence ID" value="MBC6996562.1"/>
    <property type="molecule type" value="Genomic_DNA"/>
</dbReference>
<name>A0A923PTJ9_9BACT</name>
<proteinExistence type="predicted"/>
<dbReference type="Gene3D" id="3.90.1570.10">
    <property type="entry name" value="tt1808, chain A"/>
    <property type="match status" value="1"/>
</dbReference>
<protein>
    <submittedName>
        <fullName evidence="2">Uma2 family endonuclease</fullName>
    </submittedName>
</protein>
<dbReference type="PANTHER" id="PTHR34107:SF6">
    <property type="entry name" value="SLR0981 PROTEIN"/>
    <property type="match status" value="1"/>
</dbReference>
<comment type="caution">
    <text evidence="2">The sequence shown here is derived from an EMBL/GenBank/DDBJ whole genome shotgun (WGS) entry which is preliminary data.</text>
</comment>
<dbReference type="InterPro" id="IPR012296">
    <property type="entry name" value="Nuclease_put_TT1808"/>
</dbReference>
<dbReference type="CDD" id="cd06260">
    <property type="entry name" value="DUF820-like"/>
    <property type="match status" value="1"/>
</dbReference>
<gene>
    <name evidence="2" type="ORF">H9S92_20485</name>
</gene>
<evidence type="ECO:0000313" key="3">
    <source>
        <dbReference type="Proteomes" id="UP000650081"/>
    </source>
</evidence>
<accession>A0A923PTJ9</accession>
<reference evidence="2" key="1">
    <citation type="submission" date="2020-08" db="EMBL/GenBank/DDBJ databases">
        <title>Lewinella bacteria from marine environments.</title>
        <authorList>
            <person name="Zhong Y."/>
        </authorList>
    </citation>
    <scope>NUCLEOTIDE SEQUENCE</scope>
    <source>
        <strain evidence="2">KCTC 42187</strain>
    </source>
</reference>
<keyword evidence="3" id="KW-1185">Reference proteome</keyword>
<feature type="domain" description="Putative restriction endonuclease" evidence="1">
    <location>
        <begin position="46"/>
        <end position="217"/>
    </location>
</feature>
<evidence type="ECO:0000259" key="1">
    <source>
        <dbReference type="Pfam" id="PF05685"/>
    </source>
</evidence>
<evidence type="ECO:0000313" key="2">
    <source>
        <dbReference type="EMBL" id="MBC6996562.1"/>
    </source>
</evidence>
<dbReference type="AlphaFoldDB" id="A0A923PTJ9"/>
<keyword evidence="2" id="KW-0540">Nuclease</keyword>